<dbReference type="AlphaFoldDB" id="A0A0A1SQ63"/>
<keyword evidence="5" id="KW-0460">Magnesium</keyword>
<protein>
    <submittedName>
        <fullName evidence="9">Putative NUDIX domain-containing protein</fullName>
    </submittedName>
</protein>
<evidence type="ECO:0000313" key="9">
    <source>
        <dbReference type="EMBL" id="CEJ82578.1"/>
    </source>
</evidence>
<evidence type="ECO:0000256" key="3">
    <source>
        <dbReference type="ARBA" id="ARBA00022723"/>
    </source>
</evidence>
<accession>A0A0A1SQ63</accession>
<evidence type="ECO:0000256" key="2">
    <source>
        <dbReference type="ARBA" id="ARBA00001946"/>
    </source>
</evidence>
<dbReference type="Gene3D" id="3.90.79.10">
    <property type="entry name" value="Nucleoside Triphosphate Pyrophosphohydrolase"/>
    <property type="match status" value="1"/>
</dbReference>
<keyword evidence="10" id="KW-1185">Reference proteome</keyword>
<dbReference type="GO" id="GO:0015938">
    <property type="term" value="P:coenzyme A catabolic process"/>
    <property type="evidence" value="ECO:0007669"/>
    <property type="project" value="TreeGrafter"/>
</dbReference>
<dbReference type="GO" id="GO:0046872">
    <property type="term" value="F:metal ion binding"/>
    <property type="evidence" value="ECO:0007669"/>
    <property type="project" value="UniProtKB-KW"/>
</dbReference>
<dbReference type="STRING" id="1531966.A0A0A1SQ63"/>
<dbReference type="OrthoDB" id="206213at2759"/>
<dbReference type="Proteomes" id="UP000039046">
    <property type="component" value="Unassembled WGS sequence"/>
</dbReference>
<feature type="domain" description="Nudix hydrolase" evidence="8">
    <location>
        <begin position="88"/>
        <end position="226"/>
    </location>
</feature>
<name>A0A0A1SQ63_9HYPO</name>
<dbReference type="PROSITE" id="PS51462">
    <property type="entry name" value="NUDIX"/>
    <property type="match status" value="1"/>
</dbReference>
<keyword evidence="6" id="KW-0464">Manganese</keyword>
<feature type="region of interest" description="Disordered" evidence="7">
    <location>
        <begin position="267"/>
        <end position="286"/>
    </location>
</feature>
<dbReference type="PANTHER" id="PTHR12992">
    <property type="entry name" value="NUDIX HYDROLASE"/>
    <property type="match status" value="1"/>
</dbReference>
<organism evidence="9 10">
    <name type="scientific">[Torrubiella] hemipterigena</name>
    <dbReference type="NCBI Taxonomy" id="1531966"/>
    <lineage>
        <taxon>Eukaryota</taxon>
        <taxon>Fungi</taxon>
        <taxon>Dikarya</taxon>
        <taxon>Ascomycota</taxon>
        <taxon>Pezizomycotina</taxon>
        <taxon>Sordariomycetes</taxon>
        <taxon>Hypocreomycetidae</taxon>
        <taxon>Hypocreales</taxon>
        <taxon>Clavicipitaceae</taxon>
        <taxon>Clavicipitaceae incertae sedis</taxon>
        <taxon>'Torrubiella' clade</taxon>
    </lineage>
</organism>
<reference evidence="9 10" key="1">
    <citation type="journal article" date="2015" name="Genome Announc.">
        <title>Draft Genome Sequence and Gene Annotation of the Entomopathogenic Fungus Verticillium hemipterigenum.</title>
        <authorList>
            <person name="Horn F."/>
            <person name="Habel A."/>
            <person name="Scharf D.H."/>
            <person name="Dworschak J."/>
            <person name="Brakhage A.A."/>
            <person name="Guthke R."/>
            <person name="Hertweck C."/>
            <person name="Linde J."/>
        </authorList>
    </citation>
    <scope>NUCLEOTIDE SEQUENCE [LARGE SCALE GENOMIC DNA]</scope>
</reference>
<evidence type="ECO:0000256" key="6">
    <source>
        <dbReference type="ARBA" id="ARBA00023211"/>
    </source>
</evidence>
<dbReference type="PANTHER" id="PTHR12992:SF24">
    <property type="entry name" value="PEROXISOMAL COENZYME A DIPHOSPHATASE NUDT7"/>
    <property type="match status" value="1"/>
</dbReference>
<keyword evidence="4" id="KW-0378">Hydrolase</keyword>
<dbReference type="InterPro" id="IPR015797">
    <property type="entry name" value="NUDIX_hydrolase-like_dom_sf"/>
</dbReference>
<gene>
    <name evidence="9" type="ORF">VHEMI02635</name>
</gene>
<feature type="compositionally biased region" description="Low complexity" evidence="7">
    <location>
        <begin position="1"/>
        <end position="24"/>
    </location>
</feature>
<dbReference type="InterPro" id="IPR000086">
    <property type="entry name" value="NUDIX_hydrolase_dom"/>
</dbReference>
<dbReference type="CDD" id="cd03426">
    <property type="entry name" value="NUDIX_CoAse_Nudt7"/>
    <property type="match status" value="1"/>
</dbReference>
<dbReference type="GO" id="GO:0010945">
    <property type="term" value="F:coenzyme A diphosphatase activity"/>
    <property type="evidence" value="ECO:0007669"/>
    <property type="project" value="InterPro"/>
</dbReference>
<evidence type="ECO:0000256" key="7">
    <source>
        <dbReference type="SAM" id="MobiDB-lite"/>
    </source>
</evidence>
<comment type="cofactor">
    <cofactor evidence="1">
        <name>Mn(2+)</name>
        <dbReference type="ChEBI" id="CHEBI:29035"/>
    </cofactor>
</comment>
<dbReference type="HOGENOM" id="CLU_040940_1_1_1"/>
<keyword evidence="3" id="KW-0479">Metal-binding</keyword>
<dbReference type="InterPro" id="IPR045121">
    <property type="entry name" value="CoAse"/>
</dbReference>
<evidence type="ECO:0000313" key="10">
    <source>
        <dbReference type="Proteomes" id="UP000039046"/>
    </source>
</evidence>
<dbReference type="SUPFAM" id="SSF55811">
    <property type="entry name" value="Nudix"/>
    <property type="match status" value="1"/>
</dbReference>
<evidence type="ECO:0000259" key="8">
    <source>
        <dbReference type="PROSITE" id="PS51462"/>
    </source>
</evidence>
<feature type="region of interest" description="Disordered" evidence="7">
    <location>
        <begin position="1"/>
        <end position="32"/>
    </location>
</feature>
<evidence type="ECO:0000256" key="1">
    <source>
        <dbReference type="ARBA" id="ARBA00001936"/>
    </source>
</evidence>
<comment type="cofactor">
    <cofactor evidence="2">
        <name>Mg(2+)</name>
        <dbReference type="ChEBI" id="CHEBI:18420"/>
    </cofactor>
</comment>
<proteinExistence type="predicted"/>
<evidence type="ECO:0000256" key="5">
    <source>
        <dbReference type="ARBA" id="ARBA00022842"/>
    </source>
</evidence>
<evidence type="ECO:0000256" key="4">
    <source>
        <dbReference type="ARBA" id="ARBA00022801"/>
    </source>
</evidence>
<sequence length="347" mass="38439">MGEAAIADSETTAAASPPVTSTDSSHADLDSDLPHTASALGEVLPLDASSYYDADTMAGLNPFSLAAINRLRAYRPPTFPLWDKLPVRKRAAVLILLYADRWGDLRVVITMRAANLRSFSGHAALPGGKADSTAETPYQIARREAYEEIGLPMDDLRFPKPFRIEELCHLPPVLARTHLVVTPCVAFLHADEGKSTATVEDSLVPRLDAREVAAVFSAPFYNFLKQADLPPQPGHVLPPGDWYEGQWLDWKETRWRSHNFFVPVNNQKVSTPRRDSEQSSEEQGDIEDLEGRFRVWGMTGRVLVDAARIAYNEEPEIEHNSTYGDTDIILKADADGAFTEDPEPSKI</sequence>
<dbReference type="Pfam" id="PF00293">
    <property type="entry name" value="NUDIX"/>
    <property type="match status" value="1"/>
</dbReference>
<dbReference type="EMBL" id="CDHN01000001">
    <property type="protein sequence ID" value="CEJ82578.1"/>
    <property type="molecule type" value="Genomic_DNA"/>
</dbReference>